<dbReference type="InterPro" id="IPR013103">
    <property type="entry name" value="RVT_2"/>
</dbReference>
<evidence type="ECO:0000259" key="1">
    <source>
        <dbReference type="Pfam" id="PF07727"/>
    </source>
</evidence>
<sequence>MAEYIRILLAIIVDYDYIIWEIDVKTTFLNGFIEEGIYMDQLESFISKGERKVCKLQRSIYGLKQAYGRKRGLRVDRVASTEDMASLLINLFHRLLYSTSREDGFEENR</sequence>
<dbReference type="AlphaFoldDB" id="A0AAW2K0W6"/>
<protein>
    <submittedName>
        <fullName evidence="2">Retrovirus-related Pol polyprotein from transposon TNT 1-94</fullName>
    </submittedName>
</protein>
<feature type="domain" description="Reverse transcriptase Ty1/copia-type" evidence="1">
    <location>
        <begin position="3"/>
        <end position="66"/>
    </location>
</feature>
<comment type="caution">
    <text evidence="2">The sequence shown here is derived from an EMBL/GenBank/DDBJ whole genome shotgun (WGS) entry which is preliminary data.</text>
</comment>
<reference evidence="2" key="1">
    <citation type="submission" date="2020-06" db="EMBL/GenBank/DDBJ databases">
        <authorList>
            <person name="Li T."/>
            <person name="Hu X."/>
            <person name="Zhang T."/>
            <person name="Song X."/>
            <person name="Zhang H."/>
            <person name="Dai N."/>
            <person name="Sheng W."/>
            <person name="Hou X."/>
            <person name="Wei L."/>
        </authorList>
    </citation>
    <scope>NUCLEOTIDE SEQUENCE</scope>
    <source>
        <strain evidence="2">KEN8</strain>
        <tissue evidence="2">Leaf</tissue>
    </source>
</reference>
<reference evidence="2" key="2">
    <citation type="journal article" date="2024" name="Plant">
        <title>Genomic evolution and insights into agronomic trait innovations of Sesamum species.</title>
        <authorList>
            <person name="Miao H."/>
            <person name="Wang L."/>
            <person name="Qu L."/>
            <person name="Liu H."/>
            <person name="Sun Y."/>
            <person name="Le M."/>
            <person name="Wang Q."/>
            <person name="Wei S."/>
            <person name="Zheng Y."/>
            <person name="Lin W."/>
            <person name="Duan Y."/>
            <person name="Cao H."/>
            <person name="Xiong S."/>
            <person name="Wang X."/>
            <person name="Wei L."/>
            <person name="Li C."/>
            <person name="Ma Q."/>
            <person name="Ju M."/>
            <person name="Zhao R."/>
            <person name="Li G."/>
            <person name="Mu C."/>
            <person name="Tian Q."/>
            <person name="Mei H."/>
            <person name="Zhang T."/>
            <person name="Gao T."/>
            <person name="Zhang H."/>
        </authorList>
    </citation>
    <scope>NUCLEOTIDE SEQUENCE</scope>
    <source>
        <strain evidence="2">KEN8</strain>
    </source>
</reference>
<evidence type="ECO:0000313" key="2">
    <source>
        <dbReference type="EMBL" id="KAL0300331.1"/>
    </source>
</evidence>
<dbReference type="EMBL" id="JACGWM010000672">
    <property type="protein sequence ID" value="KAL0300331.1"/>
    <property type="molecule type" value="Genomic_DNA"/>
</dbReference>
<gene>
    <name evidence="2" type="ORF">Scaly_3050800</name>
</gene>
<name>A0AAW2K0W6_9LAMI</name>
<dbReference type="Pfam" id="PF07727">
    <property type="entry name" value="RVT_2"/>
    <property type="match status" value="1"/>
</dbReference>
<accession>A0AAW2K0W6</accession>
<organism evidence="2">
    <name type="scientific">Sesamum calycinum</name>
    <dbReference type="NCBI Taxonomy" id="2727403"/>
    <lineage>
        <taxon>Eukaryota</taxon>
        <taxon>Viridiplantae</taxon>
        <taxon>Streptophyta</taxon>
        <taxon>Embryophyta</taxon>
        <taxon>Tracheophyta</taxon>
        <taxon>Spermatophyta</taxon>
        <taxon>Magnoliopsida</taxon>
        <taxon>eudicotyledons</taxon>
        <taxon>Gunneridae</taxon>
        <taxon>Pentapetalae</taxon>
        <taxon>asterids</taxon>
        <taxon>lamiids</taxon>
        <taxon>Lamiales</taxon>
        <taxon>Pedaliaceae</taxon>
        <taxon>Sesamum</taxon>
    </lineage>
</organism>
<proteinExistence type="predicted"/>